<dbReference type="EMBL" id="CAJVQC010006137">
    <property type="protein sequence ID" value="CAG8563553.1"/>
    <property type="molecule type" value="Genomic_DNA"/>
</dbReference>
<evidence type="ECO:0000313" key="1">
    <source>
        <dbReference type="EMBL" id="CAG8563553.1"/>
    </source>
</evidence>
<name>A0ACA9M2L1_9GLOM</name>
<keyword evidence="2" id="KW-1185">Reference proteome</keyword>
<sequence>MLRNAWSKHQINRSVSLGQKIANQNTKTELPHVTSVTTHLSSSTFRNIMATRPQNQASLYVPEKVDDGRIGCKLLG</sequence>
<proteinExistence type="predicted"/>
<reference evidence="1" key="1">
    <citation type="submission" date="2021-06" db="EMBL/GenBank/DDBJ databases">
        <authorList>
            <person name="Kallberg Y."/>
            <person name="Tangrot J."/>
            <person name="Rosling A."/>
        </authorList>
    </citation>
    <scope>NUCLEOTIDE SEQUENCE</scope>
    <source>
        <strain evidence="1">MA461A</strain>
    </source>
</reference>
<gene>
    <name evidence="1" type="ORF">RPERSI_LOCUS4467</name>
</gene>
<protein>
    <submittedName>
        <fullName evidence="1">15216_t:CDS:1</fullName>
    </submittedName>
</protein>
<comment type="caution">
    <text evidence="1">The sequence shown here is derived from an EMBL/GenBank/DDBJ whole genome shotgun (WGS) entry which is preliminary data.</text>
</comment>
<feature type="non-terminal residue" evidence="1">
    <location>
        <position position="76"/>
    </location>
</feature>
<accession>A0ACA9M2L1</accession>
<evidence type="ECO:0000313" key="2">
    <source>
        <dbReference type="Proteomes" id="UP000789920"/>
    </source>
</evidence>
<organism evidence="1 2">
    <name type="scientific">Racocetra persica</name>
    <dbReference type="NCBI Taxonomy" id="160502"/>
    <lineage>
        <taxon>Eukaryota</taxon>
        <taxon>Fungi</taxon>
        <taxon>Fungi incertae sedis</taxon>
        <taxon>Mucoromycota</taxon>
        <taxon>Glomeromycotina</taxon>
        <taxon>Glomeromycetes</taxon>
        <taxon>Diversisporales</taxon>
        <taxon>Gigasporaceae</taxon>
        <taxon>Racocetra</taxon>
    </lineage>
</organism>
<dbReference type="Proteomes" id="UP000789920">
    <property type="component" value="Unassembled WGS sequence"/>
</dbReference>